<organism evidence="1">
    <name type="scientific">viral metagenome</name>
    <dbReference type="NCBI Taxonomy" id="1070528"/>
    <lineage>
        <taxon>unclassified sequences</taxon>
        <taxon>metagenomes</taxon>
        <taxon>organismal metagenomes</taxon>
    </lineage>
</organism>
<dbReference type="EMBL" id="MN740937">
    <property type="protein sequence ID" value="QHU18735.1"/>
    <property type="molecule type" value="Genomic_DNA"/>
</dbReference>
<evidence type="ECO:0000313" key="1">
    <source>
        <dbReference type="EMBL" id="QHU18735.1"/>
    </source>
</evidence>
<protein>
    <submittedName>
        <fullName evidence="1">Uncharacterized protein</fullName>
    </submittedName>
</protein>
<name>A0A6C0KL80_9ZZZZ</name>
<reference evidence="1" key="1">
    <citation type="journal article" date="2020" name="Nature">
        <title>Giant virus diversity and host interactions through global metagenomics.</title>
        <authorList>
            <person name="Schulz F."/>
            <person name="Roux S."/>
            <person name="Paez-Espino D."/>
            <person name="Jungbluth S."/>
            <person name="Walsh D.A."/>
            <person name="Denef V.J."/>
            <person name="McMahon K.D."/>
            <person name="Konstantinidis K.T."/>
            <person name="Eloe-Fadrosh E.A."/>
            <person name="Kyrpides N.C."/>
            <person name="Woyke T."/>
        </authorList>
    </citation>
    <scope>NUCLEOTIDE SEQUENCE</scope>
    <source>
        <strain evidence="1">GVMAG-S-3300013006-158</strain>
    </source>
</reference>
<sequence>MSKFQSKLPRINSRCCEQVMPVPVIPVCAVSCSIPVPIVRVNDTILPSTITMIPTSQIPNQAYQTTMGCAPCRR</sequence>
<accession>A0A6C0KL80</accession>
<proteinExistence type="predicted"/>
<dbReference type="AlphaFoldDB" id="A0A6C0KL80"/>